<evidence type="ECO:0000313" key="1">
    <source>
        <dbReference type="EMBL" id="KJZ76375.1"/>
    </source>
</evidence>
<keyword evidence="2" id="KW-1185">Reference proteome</keyword>
<dbReference type="PANTHER" id="PTHR36142:SF2">
    <property type="entry name" value="METALLO-HYDROLASE_OXIDOREDUCTASE SUPERFAMILY PROTEIN"/>
    <property type="match status" value="1"/>
</dbReference>
<dbReference type="SUPFAM" id="SSF56281">
    <property type="entry name" value="Metallo-hydrolase/oxidoreductase"/>
    <property type="match status" value="1"/>
</dbReference>
<dbReference type="Gene3D" id="3.60.15.10">
    <property type="entry name" value="Ribonuclease Z/Hydroxyacylglutathione hydrolase-like"/>
    <property type="match status" value="1"/>
</dbReference>
<accession>A0A0F7ZPZ8</accession>
<reference evidence="1 2" key="1">
    <citation type="journal article" date="2014" name="Genome Biol. Evol.">
        <title>Comparative genomics and transcriptomics analyses reveal divergent lifestyle features of nematode endoparasitic fungus Hirsutella minnesotensis.</title>
        <authorList>
            <person name="Lai Y."/>
            <person name="Liu K."/>
            <person name="Zhang X."/>
            <person name="Zhang X."/>
            <person name="Li K."/>
            <person name="Wang N."/>
            <person name="Shu C."/>
            <person name="Wu Y."/>
            <person name="Wang C."/>
            <person name="Bushley K.E."/>
            <person name="Xiang M."/>
            <person name="Liu X."/>
        </authorList>
    </citation>
    <scope>NUCLEOTIDE SEQUENCE [LARGE SCALE GENOMIC DNA]</scope>
    <source>
        <strain evidence="1 2">3608</strain>
    </source>
</reference>
<gene>
    <name evidence="1" type="ORF">HIM_04104</name>
</gene>
<dbReference type="Proteomes" id="UP000054481">
    <property type="component" value="Unassembled WGS sequence"/>
</dbReference>
<dbReference type="OrthoDB" id="9971601at2759"/>
<organism evidence="1 2">
    <name type="scientific">Hirsutella minnesotensis 3608</name>
    <dbReference type="NCBI Taxonomy" id="1043627"/>
    <lineage>
        <taxon>Eukaryota</taxon>
        <taxon>Fungi</taxon>
        <taxon>Dikarya</taxon>
        <taxon>Ascomycota</taxon>
        <taxon>Pezizomycotina</taxon>
        <taxon>Sordariomycetes</taxon>
        <taxon>Hypocreomycetidae</taxon>
        <taxon>Hypocreales</taxon>
        <taxon>Ophiocordycipitaceae</taxon>
        <taxon>Hirsutella</taxon>
    </lineage>
</organism>
<sequence length="372" mass="40583">MASQEQEQNEAQGTPSSFRLSDAEQWASALLRTRACRRPLLAHLNADTSWLLQLPWPASHPSRPPGRTHFNILIDPWLRGPQSDVASWFSTQWHVVAPSFDTVAELDGALRDIERRILATSAGDGVDGRPLQNVAADAVSGETSHIDAVAVSHEFTDHCHQKTLLELSRQTPVFAPQVAADLIRGWGHFDNVITAPALEARDDWSALAAAGSLPDWLSIGRLVSPGNALYYHSAMVFVLDLGEDAAGDREAVIYSPHGVQSRDLEGIQSSGLRPLALLHGLHEIHLPAKQLNLGALNGIEAIAASRAKYWIPSHDEVKKGGGLIAPFLRRTRYSLKEAISHQEKRLGETSGSQSPPQYHFIELASGDALCME</sequence>
<evidence type="ECO:0000313" key="2">
    <source>
        <dbReference type="Proteomes" id="UP000054481"/>
    </source>
</evidence>
<proteinExistence type="predicted"/>
<dbReference type="PANTHER" id="PTHR36142">
    <property type="entry name" value="METALLO-HYDROLASE/OXIDOREDUCTASE SUPERFAMILY PROTEIN"/>
    <property type="match status" value="1"/>
</dbReference>
<dbReference type="EMBL" id="KQ030511">
    <property type="protein sequence ID" value="KJZ76375.1"/>
    <property type="molecule type" value="Genomic_DNA"/>
</dbReference>
<dbReference type="AlphaFoldDB" id="A0A0F7ZPZ8"/>
<dbReference type="InterPro" id="IPR036866">
    <property type="entry name" value="RibonucZ/Hydroxyglut_hydro"/>
</dbReference>
<protein>
    <submittedName>
        <fullName evidence="1">Uncharacterized protein</fullName>
    </submittedName>
</protein>
<name>A0A0F7ZPZ8_9HYPO</name>